<accession>A0ABS7PZR1</accession>
<proteinExistence type="predicted"/>
<dbReference type="PANTHER" id="PTHR37955:SF1">
    <property type="entry name" value="DEP DOMAIN-CONTAINING PROTEIN"/>
    <property type="match status" value="1"/>
</dbReference>
<dbReference type="InterPro" id="IPR038665">
    <property type="entry name" value="Voltage-dep_anion_channel_sf"/>
</dbReference>
<reference evidence="6 7" key="1">
    <citation type="submission" date="2021-08" db="EMBL/GenBank/DDBJ databases">
        <title>WGS of actinomycetes from Thailand.</title>
        <authorList>
            <person name="Thawai C."/>
        </authorList>
    </citation>
    <scope>NUCLEOTIDE SEQUENCE [LARGE SCALE GENOMIC DNA]</scope>
    <source>
        <strain evidence="6 7">PLK6-54</strain>
    </source>
</reference>
<keyword evidence="3 5" id="KW-1133">Transmembrane helix</keyword>
<evidence type="ECO:0000256" key="5">
    <source>
        <dbReference type="SAM" id="Phobius"/>
    </source>
</evidence>
<protein>
    <submittedName>
        <fullName evidence="6">TDT family transporter</fullName>
    </submittedName>
</protein>
<feature type="transmembrane region" description="Helical" evidence="5">
    <location>
        <begin position="289"/>
        <end position="308"/>
    </location>
</feature>
<dbReference type="RefSeq" id="WP_222959417.1">
    <property type="nucleotide sequence ID" value="NZ_JAINZZ010000001.1"/>
</dbReference>
<name>A0ABS7PZR1_9ACTN</name>
<evidence type="ECO:0000256" key="2">
    <source>
        <dbReference type="ARBA" id="ARBA00022692"/>
    </source>
</evidence>
<feature type="transmembrane region" description="Helical" evidence="5">
    <location>
        <begin position="12"/>
        <end position="32"/>
    </location>
</feature>
<feature type="transmembrane region" description="Helical" evidence="5">
    <location>
        <begin position="83"/>
        <end position="102"/>
    </location>
</feature>
<evidence type="ECO:0000256" key="3">
    <source>
        <dbReference type="ARBA" id="ARBA00022989"/>
    </source>
</evidence>
<dbReference type="InterPro" id="IPR052951">
    <property type="entry name" value="Tellurite_res_ion_channel"/>
</dbReference>
<keyword evidence="7" id="KW-1185">Reference proteome</keyword>
<keyword evidence="2 5" id="KW-0812">Transmembrane</keyword>
<comment type="caution">
    <text evidence="6">The sequence shown here is derived from an EMBL/GenBank/DDBJ whole genome shotgun (WGS) entry which is preliminary data.</text>
</comment>
<evidence type="ECO:0000256" key="4">
    <source>
        <dbReference type="ARBA" id="ARBA00023136"/>
    </source>
</evidence>
<dbReference type="PANTHER" id="PTHR37955">
    <property type="entry name" value="TELLURITE RESISTANCE PROTEIN TEHA"/>
    <property type="match status" value="1"/>
</dbReference>
<evidence type="ECO:0000313" key="7">
    <source>
        <dbReference type="Proteomes" id="UP000778578"/>
    </source>
</evidence>
<feature type="transmembrane region" description="Helical" evidence="5">
    <location>
        <begin position="168"/>
        <end position="186"/>
    </location>
</feature>
<feature type="transmembrane region" description="Helical" evidence="5">
    <location>
        <begin position="256"/>
        <end position="277"/>
    </location>
</feature>
<feature type="transmembrane region" description="Helical" evidence="5">
    <location>
        <begin position="231"/>
        <end position="249"/>
    </location>
</feature>
<feature type="transmembrane region" description="Helical" evidence="5">
    <location>
        <begin position="141"/>
        <end position="162"/>
    </location>
</feature>
<dbReference type="Pfam" id="PF03595">
    <property type="entry name" value="SLAC1"/>
    <property type="match status" value="1"/>
</dbReference>
<evidence type="ECO:0000256" key="1">
    <source>
        <dbReference type="ARBA" id="ARBA00004141"/>
    </source>
</evidence>
<dbReference type="EMBL" id="JAINZZ010000001">
    <property type="protein sequence ID" value="MBY8876136.1"/>
    <property type="molecule type" value="Genomic_DNA"/>
</dbReference>
<keyword evidence="4 5" id="KW-0472">Membrane</keyword>
<organism evidence="6 7">
    <name type="scientific">Actinacidiphila acidipaludis</name>
    <dbReference type="NCBI Taxonomy" id="2873382"/>
    <lineage>
        <taxon>Bacteria</taxon>
        <taxon>Bacillati</taxon>
        <taxon>Actinomycetota</taxon>
        <taxon>Actinomycetes</taxon>
        <taxon>Kitasatosporales</taxon>
        <taxon>Streptomycetaceae</taxon>
        <taxon>Actinacidiphila</taxon>
    </lineage>
</organism>
<evidence type="ECO:0000313" key="6">
    <source>
        <dbReference type="EMBL" id="MBY8876136.1"/>
    </source>
</evidence>
<dbReference type="Proteomes" id="UP000778578">
    <property type="component" value="Unassembled WGS sequence"/>
</dbReference>
<dbReference type="Gene3D" id="1.50.10.150">
    <property type="entry name" value="Voltage-dependent anion channel"/>
    <property type="match status" value="1"/>
</dbReference>
<sequence>MTTVQGSRYRLTPNLFGTAFGTAGLAGCWAVARHTVGVAEWPEDVFWILSAMLWLVTVPAYLRNVMAQGRLRTELPDPTMGPFTSLAPITLMPLGAALAGHARGAGETVFLVGLGLMVLVGSWLTGVWIREDVQLVTWHPAYFLPTAAGGLIAAAGCAALGWPTAAHVMLGYGVISWLVLGSIILVRLFTQPMLPTPLLPTIAIEVAPPVVAGNAWFAINGGHVDLFAELLGGYAALMALVQVSMFSTYRKAPFGPAYWAFAFSYAAAFTNGVSWLALEHVRDRRPLTYVLLAVATCAWAALAVRTVLGLVRGTFLARVTAPAPPAVPS</sequence>
<feature type="transmembrane region" description="Helical" evidence="5">
    <location>
        <begin position="44"/>
        <end position="62"/>
    </location>
</feature>
<feature type="transmembrane region" description="Helical" evidence="5">
    <location>
        <begin position="108"/>
        <end position="129"/>
    </location>
</feature>
<comment type="subcellular location">
    <subcellularLocation>
        <location evidence="1">Membrane</location>
        <topology evidence="1">Multi-pass membrane protein</topology>
    </subcellularLocation>
</comment>
<gene>
    <name evidence="6" type="ORF">K7862_00570</name>
</gene>
<dbReference type="InterPro" id="IPR004695">
    <property type="entry name" value="SLAC1/Mae1/Ssu1/TehA"/>
</dbReference>